<dbReference type="RefSeq" id="WP_152060308.1">
    <property type="nucleotide sequence ID" value="NZ_CABVSN010000025.1"/>
</dbReference>
<feature type="transmembrane region" description="Helical" evidence="8">
    <location>
        <begin position="97"/>
        <end position="119"/>
    </location>
</feature>
<evidence type="ECO:0000313" key="9">
    <source>
        <dbReference type="EMBL" id="MDK2042291.1"/>
    </source>
</evidence>
<comment type="subcellular location">
    <subcellularLocation>
        <location evidence="1">Cell membrane</location>
        <topology evidence="1">Multi-pass membrane protein</topology>
    </subcellularLocation>
</comment>
<dbReference type="Pfam" id="PF00953">
    <property type="entry name" value="Glycos_transf_4"/>
    <property type="match status" value="1"/>
</dbReference>
<gene>
    <name evidence="9" type="ORF">PT517_10940</name>
</gene>
<feature type="transmembrane region" description="Helical" evidence="8">
    <location>
        <begin position="6"/>
        <end position="25"/>
    </location>
</feature>
<comment type="cofactor">
    <cofactor evidence="7">
        <name>Mg(2+)</name>
        <dbReference type="ChEBI" id="CHEBI:18420"/>
    </cofactor>
</comment>
<feature type="transmembrane region" description="Helical" evidence="8">
    <location>
        <begin position="156"/>
        <end position="173"/>
    </location>
</feature>
<feature type="binding site" evidence="7">
    <location>
        <position position="148"/>
    </location>
    <ligand>
        <name>Mg(2+)</name>
        <dbReference type="ChEBI" id="CHEBI:18420"/>
    </ligand>
</feature>
<evidence type="ECO:0000256" key="3">
    <source>
        <dbReference type="ARBA" id="ARBA00022679"/>
    </source>
</evidence>
<dbReference type="Proteomes" id="UP001237501">
    <property type="component" value="Unassembled WGS sequence"/>
</dbReference>
<feature type="transmembrane region" description="Helical" evidence="8">
    <location>
        <begin position="230"/>
        <end position="252"/>
    </location>
</feature>
<dbReference type="InterPro" id="IPR000715">
    <property type="entry name" value="Glycosyl_transferase_4"/>
</dbReference>
<keyword evidence="5 8" id="KW-1133">Transmembrane helix</keyword>
<evidence type="ECO:0000313" key="10">
    <source>
        <dbReference type="Proteomes" id="UP001237501"/>
    </source>
</evidence>
<evidence type="ECO:0000256" key="1">
    <source>
        <dbReference type="ARBA" id="ARBA00004651"/>
    </source>
</evidence>
<feature type="transmembrane region" description="Helical" evidence="8">
    <location>
        <begin position="308"/>
        <end position="325"/>
    </location>
</feature>
<evidence type="ECO:0000256" key="8">
    <source>
        <dbReference type="SAM" id="Phobius"/>
    </source>
</evidence>
<evidence type="ECO:0000256" key="5">
    <source>
        <dbReference type="ARBA" id="ARBA00022989"/>
    </source>
</evidence>
<evidence type="ECO:0000256" key="4">
    <source>
        <dbReference type="ARBA" id="ARBA00022692"/>
    </source>
</evidence>
<feature type="binding site" evidence="7">
    <location>
        <position position="208"/>
    </location>
    <ligand>
        <name>Mg(2+)</name>
        <dbReference type="ChEBI" id="CHEBI:18420"/>
    </ligand>
</feature>
<protein>
    <submittedName>
        <fullName evidence="9">MraY family glycosyltransferase</fullName>
    </submittedName>
</protein>
<reference evidence="9" key="1">
    <citation type="journal article" date="2023" name="Antibiotics">
        <title>Genomic Characterization of Antibiotic-Resistant Campylobacterales Isolated from Chilean Poultry Meat.</title>
        <authorList>
            <person name="Concha-Toloza M."/>
            <person name="Lopez-Cantillo M."/>
            <person name="Molina-Mora J.A."/>
            <person name="Collado L."/>
        </authorList>
    </citation>
    <scope>NUCLEOTIDE SEQUENCE</scope>
    <source>
        <strain evidence="9">FR1p153A2</strain>
    </source>
</reference>
<organism evidence="9 10">
    <name type="scientific">Aliarcobacter butzleri</name>
    <dbReference type="NCBI Taxonomy" id="28197"/>
    <lineage>
        <taxon>Bacteria</taxon>
        <taxon>Pseudomonadati</taxon>
        <taxon>Campylobacterota</taxon>
        <taxon>Epsilonproteobacteria</taxon>
        <taxon>Campylobacterales</taxon>
        <taxon>Arcobacteraceae</taxon>
        <taxon>Aliarcobacter</taxon>
    </lineage>
</organism>
<feature type="transmembrane region" description="Helical" evidence="8">
    <location>
        <begin position="179"/>
        <end position="197"/>
    </location>
</feature>
<dbReference type="CDD" id="cd06853">
    <property type="entry name" value="GT_WecA_like"/>
    <property type="match status" value="1"/>
</dbReference>
<name>A0AAW6VKF0_9BACT</name>
<dbReference type="GO" id="GO:0005886">
    <property type="term" value="C:plasma membrane"/>
    <property type="evidence" value="ECO:0007669"/>
    <property type="project" value="UniProtKB-SubCell"/>
</dbReference>
<dbReference type="PROSITE" id="PS01348">
    <property type="entry name" value="MRAY_2"/>
    <property type="match status" value="1"/>
</dbReference>
<keyword evidence="2" id="KW-1003">Cell membrane</keyword>
<comment type="caution">
    <text evidence="9">The sequence shown here is derived from an EMBL/GenBank/DDBJ whole genome shotgun (WGS) entry which is preliminary data.</text>
</comment>
<feature type="transmembrane region" description="Helical" evidence="8">
    <location>
        <begin position="284"/>
        <end position="302"/>
    </location>
</feature>
<feature type="transmembrane region" description="Helical" evidence="8">
    <location>
        <begin position="46"/>
        <end position="64"/>
    </location>
</feature>
<keyword evidence="3" id="KW-0808">Transferase</keyword>
<evidence type="ECO:0000256" key="6">
    <source>
        <dbReference type="ARBA" id="ARBA00023136"/>
    </source>
</evidence>
<sequence length="331" mass="37867">MDYNLYILTIVFFISLILNKILINYSHKLKLIDKPNERSLHQVEKSRAGGIAIFLSFIIGLIFFNVNLSFYLVLGFFIIFFLGIYDDIKNLSSKIKFFWIMVAATFLYIDGYFINSIGVFFKVDLIMPTSMAYLFLLFAVVGFINAMNLIDGLDGLSSGIGIVILVSFAYIGFKYSDNFLFYISMTLIFSLFGFLIFNWYPSKIFMGDTGSLSLGFVIVVLSIYSINSNYISAVSVLLLAAVPILDTLIVMFRRISQKKNPFKADKTHIHHVILFQQNKNVRKTSLILILLQLIFVYIGLGFKVRDDIYILGVFIMLFILFYLLLTAKIRG</sequence>
<proteinExistence type="predicted"/>
<keyword evidence="4 8" id="KW-0812">Transmembrane</keyword>
<dbReference type="GO" id="GO:0016780">
    <property type="term" value="F:phosphotransferase activity, for other substituted phosphate groups"/>
    <property type="evidence" value="ECO:0007669"/>
    <property type="project" value="InterPro"/>
</dbReference>
<accession>A0AAW6VKF0</accession>
<evidence type="ECO:0000256" key="2">
    <source>
        <dbReference type="ARBA" id="ARBA00022475"/>
    </source>
</evidence>
<dbReference type="GO" id="GO:0009103">
    <property type="term" value="P:lipopolysaccharide biosynthetic process"/>
    <property type="evidence" value="ECO:0007669"/>
    <property type="project" value="TreeGrafter"/>
</dbReference>
<keyword evidence="6 8" id="KW-0472">Membrane</keyword>
<feature type="transmembrane region" description="Helical" evidence="8">
    <location>
        <begin position="125"/>
        <end position="144"/>
    </location>
</feature>
<dbReference type="PANTHER" id="PTHR22926">
    <property type="entry name" value="PHOSPHO-N-ACETYLMURAMOYL-PENTAPEPTIDE-TRANSFERASE"/>
    <property type="match status" value="1"/>
</dbReference>
<dbReference type="GO" id="GO:0046872">
    <property type="term" value="F:metal ion binding"/>
    <property type="evidence" value="ECO:0007669"/>
    <property type="project" value="UniProtKB-KW"/>
</dbReference>
<keyword evidence="7" id="KW-0479">Metal-binding</keyword>
<dbReference type="GO" id="GO:0071555">
    <property type="term" value="P:cell wall organization"/>
    <property type="evidence" value="ECO:0007669"/>
    <property type="project" value="TreeGrafter"/>
</dbReference>
<feature type="transmembrane region" description="Helical" evidence="8">
    <location>
        <begin position="204"/>
        <end position="224"/>
    </location>
</feature>
<dbReference type="InterPro" id="IPR018480">
    <property type="entry name" value="PNAcMuramoyl-5peptid_Trfase_CS"/>
</dbReference>
<dbReference type="GO" id="GO:0044038">
    <property type="term" value="P:cell wall macromolecule biosynthetic process"/>
    <property type="evidence" value="ECO:0007669"/>
    <property type="project" value="TreeGrafter"/>
</dbReference>
<keyword evidence="7" id="KW-0460">Magnesium</keyword>
<dbReference type="PANTHER" id="PTHR22926:SF3">
    <property type="entry name" value="UNDECAPRENYL-PHOSPHATE ALPHA-N-ACETYLGLUCOSAMINYL 1-PHOSPHATE TRANSFERASE"/>
    <property type="match status" value="1"/>
</dbReference>
<reference evidence="9" key="2">
    <citation type="submission" date="2023-02" db="EMBL/GenBank/DDBJ databases">
        <authorList>
            <person name="Concha-Toloza M."/>
            <person name="Lopez-Cantillo M."/>
            <person name="Molina-Mora J."/>
            <person name="Collado L."/>
        </authorList>
    </citation>
    <scope>NUCLEOTIDE SEQUENCE</scope>
    <source>
        <strain evidence="9">FR1p153A2</strain>
    </source>
</reference>
<evidence type="ECO:0000256" key="7">
    <source>
        <dbReference type="PIRSR" id="PIRSR600715-1"/>
    </source>
</evidence>
<dbReference type="EMBL" id="JAQTJK010000016">
    <property type="protein sequence ID" value="MDK2042291.1"/>
    <property type="molecule type" value="Genomic_DNA"/>
</dbReference>
<dbReference type="AlphaFoldDB" id="A0AAW6VKF0"/>